<evidence type="ECO:0000313" key="12">
    <source>
        <dbReference type="EMBL" id="NIH56012.1"/>
    </source>
</evidence>
<comment type="catalytic activity">
    <reaction evidence="8 9">
        <text>5-phospho-alpha-D-ribose 1-diphosphate + nicotinate + ATP + H2O = nicotinate beta-D-ribonucleotide + ADP + phosphate + diphosphate</text>
        <dbReference type="Rhea" id="RHEA:36163"/>
        <dbReference type="ChEBI" id="CHEBI:15377"/>
        <dbReference type="ChEBI" id="CHEBI:30616"/>
        <dbReference type="ChEBI" id="CHEBI:32544"/>
        <dbReference type="ChEBI" id="CHEBI:33019"/>
        <dbReference type="ChEBI" id="CHEBI:43474"/>
        <dbReference type="ChEBI" id="CHEBI:57502"/>
        <dbReference type="ChEBI" id="CHEBI:58017"/>
        <dbReference type="ChEBI" id="CHEBI:456216"/>
        <dbReference type="EC" id="6.3.4.21"/>
    </reaction>
</comment>
<evidence type="ECO:0000256" key="2">
    <source>
        <dbReference type="ARBA" id="ARBA00010897"/>
    </source>
</evidence>
<dbReference type="InterPro" id="IPR013785">
    <property type="entry name" value="Aldolase_TIM"/>
</dbReference>
<dbReference type="InterPro" id="IPR007229">
    <property type="entry name" value="Nic_PRibTrfase-Fam"/>
</dbReference>
<evidence type="ECO:0000256" key="8">
    <source>
        <dbReference type="ARBA" id="ARBA00048668"/>
    </source>
</evidence>
<dbReference type="NCBIfam" id="TIGR01513">
    <property type="entry name" value="NAPRTase_put"/>
    <property type="match status" value="1"/>
</dbReference>
<evidence type="ECO:0000256" key="7">
    <source>
        <dbReference type="ARBA" id="ARBA00022679"/>
    </source>
</evidence>
<dbReference type="PANTHER" id="PTHR11098">
    <property type="entry name" value="NICOTINATE PHOSPHORIBOSYLTRANSFERASE"/>
    <property type="match status" value="1"/>
</dbReference>
<gene>
    <name evidence="12" type="ORF">FB473_000657</name>
</gene>
<evidence type="ECO:0000256" key="5">
    <source>
        <dbReference type="ARBA" id="ARBA00022598"/>
    </source>
</evidence>
<reference evidence="12 13" key="1">
    <citation type="submission" date="2020-02" db="EMBL/GenBank/DDBJ databases">
        <title>Sequencing the genomes of 1000 actinobacteria strains.</title>
        <authorList>
            <person name="Klenk H.-P."/>
        </authorList>
    </citation>
    <scope>NUCLEOTIDE SEQUENCE [LARGE SCALE GENOMIC DNA]</scope>
    <source>
        <strain evidence="12 13">DSM 19609</strain>
    </source>
</reference>
<dbReference type="GO" id="GO:0004516">
    <property type="term" value="F:nicotinate phosphoribosyltransferase activity"/>
    <property type="evidence" value="ECO:0007669"/>
    <property type="project" value="UniProtKB-EC"/>
</dbReference>
<dbReference type="InterPro" id="IPR040727">
    <property type="entry name" value="NAPRTase_N"/>
</dbReference>
<comment type="caution">
    <text evidence="12">The sequence shown here is derived from an EMBL/GenBank/DDBJ whole genome shotgun (WGS) entry which is preliminary data.</text>
</comment>
<keyword evidence="6 9" id="KW-0662">Pyridine nucleotide biosynthesis</keyword>
<keyword evidence="5 9" id="KW-0436">Ligase</keyword>
<dbReference type="InterPro" id="IPR006405">
    <property type="entry name" value="Nic_PRibTrfase_pncB"/>
</dbReference>
<comment type="PTM">
    <text evidence="9">Transiently phosphorylated on a His residue during the reaction cycle. Phosphorylation strongly increases the affinity for substrates and increases the rate of nicotinate D-ribonucleotide production. Dephosphorylation regenerates the low-affinity form of the enzyme, leading to product release.</text>
</comment>
<dbReference type="PIRSF" id="PIRSF000484">
    <property type="entry name" value="NAPRT"/>
    <property type="match status" value="1"/>
</dbReference>
<keyword evidence="12" id="KW-0328">Glycosyltransferase</keyword>
<evidence type="ECO:0000256" key="6">
    <source>
        <dbReference type="ARBA" id="ARBA00022642"/>
    </source>
</evidence>
<dbReference type="SUPFAM" id="SSF51690">
    <property type="entry name" value="Nicotinate/Quinolinate PRTase C-terminal domain-like"/>
    <property type="match status" value="1"/>
</dbReference>
<evidence type="ECO:0000256" key="10">
    <source>
        <dbReference type="SAM" id="MobiDB-lite"/>
    </source>
</evidence>
<keyword evidence="4" id="KW-0597">Phosphoprotein</keyword>
<evidence type="ECO:0000259" key="11">
    <source>
        <dbReference type="Pfam" id="PF17767"/>
    </source>
</evidence>
<comment type="pathway">
    <text evidence="1 9">Cofactor biosynthesis; NAD(+) biosynthesis; nicotinate D-ribonucleotide from nicotinate: step 1/1.</text>
</comment>
<dbReference type="SUPFAM" id="SSF54675">
    <property type="entry name" value="Nicotinate/Quinolinate PRTase N-terminal domain-like"/>
    <property type="match status" value="1"/>
</dbReference>
<dbReference type="GO" id="GO:0016757">
    <property type="term" value="F:glycosyltransferase activity"/>
    <property type="evidence" value="ECO:0007669"/>
    <property type="project" value="UniProtKB-KW"/>
</dbReference>
<dbReference type="InterPro" id="IPR036068">
    <property type="entry name" value="Nicotinate_pribotase-like_C"/>
</dbReference>
<feature type="domain" description="Nicotinate phosphoribosyltransferase N-terminal" evidence="11">
    <location>
        <begin position="6"/>
        <end position="130"/>
    </location>
</feature>
<keyword evidence="13" id="KW-1185">Reference proteome</keyword>
<name>A0ABX0SC99_9ACTN</name>
<dbReference type="Pfam" id="PF17767">
    <property type="entry name" value="NAPRTase_N"/>
    <property type="match status" value="1"/>
</dbReference>
<comment type="similarity">
    <text evidence="2 9">Belongs to the NAPRTase family.</text>
</comment>
<feature type="region of interest" description="Disordered" evidence="10">
    <location>
        <begin position="324"/>
        <end position="345"/>
    </location>
</feature>
<dbReference type="PANTHER" id="PTHR11098:SF8">
    <property type="entry name" value="NICOTINATE PHOSPHORIBOSYLTRANSFERASE PNCB1"/>
    <property type="match status" value="1"/>
</dbReference>
<evidence type="ECO:0000313" key="13">
    <source>
        <dbReference type="Proteomes" id="UP000749311"/>
    </source>
</evidence>
<keyword evidence="7 9" id="KW-0808">Transferase</keyword>
<dbReference type="Gene3D" id="3.20.140.10">
    <property type="entry name" value="nicotinate phosphoribosyltransferase"/>
    <property type="match status" value="1"/>
</dbReference>
<protein>
    <recommendedName>
        <fullName evidence="3 9">Nicotinate phosphoribosyltransferase</fullName>
        <ecNumber evidence="3 9">6.3.4.21</ecNumber>
    </recommendedName>
</protein>
<dbReference type="Gene3D" id="3.20.20.70">
    <property type="entry name" value="Aldolase class I"/>
    <property type="match status" value="1"/>
</dbReference>
<dbReference type="NCBIfam" id="NF006698">
    <property type="entry name" value="PRK09243.1-5"/>
    <property type="match status" value="1"/>
</dbReference>
<sequence>MTSTALLTDMYELTMIKAAMHAGTAFRRCTFELFPRRLPPGRSYGVVAGTGRALEALRAFRFGDEELAFLRANGITDPELGAWLADYRFSGNIRGYAEGDLFFSGSPIMVVEGSFAEVVLLETLLLSIFNHDSAVASAASRMTLAAEGRPIIEMGGRRTHEQASVASARAAWIAGFGSSACLEAGRSWGIPVSGTAAHAFTMLFDTEEEAFRAQLAAQGESTTLLVDTYDVDEAIRTAVRLTEGRLGAIRIDSGDLSTEVRRVRKLLDSLGATSTRIIVTNDLDEYQIAALRGAPVDGFGVGTSVVTGSGHPTCGMVYKMVSRADSDDRSAPQSPVSKKSKDKSTIGGQKFVLREIGDDGIATAEVIGVGVTPRSDSNDRMVMVDLVRDGQIVGTEPLSEARARHERAIAELPLPGRKISRAEQAIPTVFVDETGRPVDNVYVAGKPPANL</sequence>
<evidence type="ECO:0000256" key="9">
    <source>
        <dbReference type="RuleBase" id="RU365100"/>
    </source>
</evidence>
<organism evidence="12 13">
    <name type="scientific">Brooklawnia cerclae</name>
    <dbReference type="NCBI Taxonomy" id="349934"/>
    <lineage>
        <taxon>Bacteria</taxon>
        <taxon>Bacillati</taxon>
        <taxon>Actinomycetota</taxon>
        <taxon>Actinomycetes</taxon>
        <taxon>Propionibacteriales</taxon>
        <taxon>Propionibacteriaceae</taxon>
        <taxon>Brooklawnia</taxon>
    </lineage>
</organism>
<proteinExistence type="inferred from homology"/>
<dbReference type="RefSeq" id="WP_167164806.1">
    <property type="nucleotide sequence ID" value="NZ_BAAAOO010000002.1"/>
</dbReference>
<evidence type="ECO:0000256" key="3">
    <source>
        <dbReference type="ARBA" id="ARBA00013236"/>
    </source>
</evidence>
<dbReference type="EMBL" id="JAAMOZ010000001">
    <property type="protein sequence ID" value="NIH56012.1"/>
    <property type="molecule type" value="Genomic_DNA"/>
</dbReference>
<dbReference type="Proteomes" id="UP000749311">
    <property type="component" value="Unassembled WGS sequence"/>
</dbReference>
<accession>A0ABX0SC99</accession>
<dbReference type="EC" id="6.3.4.21" evidence="3 9"/>
<comment type="function">
    <text evidence="9">Catalyzes the first step in the biosynthesis of NAD from nicotinic acid, the ATP-dependent synthesis of beta-nicotinate D-ribonucleotide from nicotinate and 5-phospho-D-ribose 1-phosphate.</text>
</comment>
<dbReference type="NCBIfam" id="NF009131">
    <property type="entry name" value="PRK12484.1"/>
    <property type="match status" value="1"/>
</dbReference>
<evidence type="ECO:0000256" key="4">
    <source>
        <dbReference type="ARBA" id="ARBA00022553"/>
    </source>
</evidence>
<evidence type="ECO:0000256" key="1">
    <source>
        <dbReference type="ARBA" id="ARBA00004952"/>
    </source>
</evidence>